<organism evidence="2 3">
    <name type="scientific">Purpureocillium lilacinum</name>
    <name type="common">Paecilomyces lilacinus</name>
    <dbReference type="NCBI Taxonomy" id="33203"/>
    <lineage>
        <taxon>Eukaryota</taxon>
        <taxon>Fungi</taxon>
        <taxon>Dikarya</taxon>
        <taxon>Ascomycota</taxon>
        <taxon>Pezizomycotina</taxon>
        <taxon>Sordariomycetes</taxon>
        <taxon>Hypocreomycetidae</taxon>
        <taxon>Hypocreales</taxon>
        <taxon>Ophiocordycipitaceae</taxon>
        <taxon>Purpureocillium</taxon>
    </lineage>
</organism>
<protein>
    <submittedName>
        <fullName evidence="2">Uncharacterized protein</fullName>
    </submittedName>
</protein>
<gene>
    <name evidence="2" type="ORF">PCL_10305</name>
</gene>
<reference evidence="2 3" key="1">
    <citation type="journal article" date="2016" name="Front. Microbiol.">
        <title>Genome and transcriptome sequences reveal the specific parasitism of the nematophagous Purpureocillium lilacinum 36-1.</title>
        <authorList>
            <person name="Xie J."/>
            <person name="Li S."/>
            <person name="Mo C."/>
            <person name="Xiao X."/>
            <person name="Peng D."/>
            <person name="Wang G."/>
            <person name="Xiao Y."/>
        </authorList>
    </citation>
    <scope>NUCLEOTIDE SEQUENCE [LARGE SCALE GENOMIC DNA]</scope>
    <source>
        <strain evidence="2 3">36-1</strain>
    </source>
</reference>
<proteinExistence type="predicted"/>
<feature type="compositionally biased region" description="Low complexity" evidence="1">
    <location>
        <begin position="181"/>
        <end position="194"/>
    </location>
</feature>
<evidence type="ECO:0000313" key="2">
    <source>
        <dbReference type="EMBL" id="PWI73290.1"/>
    </source>
</evidence>
<name>A0A2U3EFR8_PURLI</name>
<dbReference type="Proteomes" id="UP000245956">
    <property type="component" value="Unassembled WGS sequence"/>
</dbReference>
<comment type="caution">
    <text evidence="2">The sequence shown here is derived from an EMBL/GenBank/DDBJ whole genome shotgun (WGS) entry which is preliminary data.</text>
</comment>
<evidence type="ECO:0000313" key="3">
    <source>
        <dbReference type="Proteomes" id="UP000245956"/>
    </source>
</evidence>
<accession>A0A2U3EFR8</accession>
<feature type="region of interest" description="Disordered" evidence="1">
    <location>
        <begin position="166"/>
        <end position="237"/>
    </location>
</feature>
<dbReference type="AlphaFoldDB" id="A0A2U3EFR8"/>
<sequence>MPVACGVLLVHATSPPVPDLNAIPVSPFRPARAAVWALPGHGRRRDGGGRCSLAPRCLDPAAGAAMASDSQLVCGYLNIPLPTLAGDVVDELCVSGPALVSCPAACPMRRGLPCMQTVVVLWPNAVYPDLSPRQAQRPRVLGSTPMSGSVAFLMQPLRLDYHRLTKRPPPASKSFHRGTTLHSPLASLSNSSPPHQGALAPIPRFPLPPTDQRETTPLAAGEEGRGWGHMQEGTGSNSLHHARDAAIICVAPPPPHQRQGRGIGRLALGAATSTCQSNRCPGHMAGHPDCPIVNDLSFMPYRVANAPSLVARVWSDLIRIRHLANWAPLAGPE</sequence>
<evidence type="ECO:0000256" key="1">
    <source>
        <dbReference type="SAM" id="MobiDB-lite"/>
    </source>
</evidence>
<dbReference type="EMBL" id="LCWV01000005">
    <property type="protein sequence ID" value="PWI73290.1"/>
    <property type="molecule type" value="Genomic_DNA"/>
</dbReference>